<name>A0A8S5TUN7_9CAUD</name>
<reference evidence="1" key="1">
    <citation type="journal article" date="2021" name="Proc. Natl. Acad. Sci. U.S.A.">
        <title>A Catalog of Tens of Thousands of Viruses from Human Metagenomes Reveals Hidden Associations with Chronic Diseases.</title>
        <authorList>
            <person name="Tisza M.J."/>
            <person name="Buck C.B."/>
        </authorList>
    </citation>
    <scope>NUCLEOTIDE SEQUENCE</scope>
    <source>
        <strain evidence="1">CtVJE9</strain>
    </source>
</reference>
<organism evidence="1">
    <name type="scientific">Siphoviridae sp. ctVJE9</name>
    <dbReference type="NCBI Taxonomy" id="2825530"/>
    <lineage>
        <taxon>Viruses</taxon>
        <taxon>Duplodnaviria</taxon>
        <taxon>Heunggongvirae</taxon>
        <taxon>Uroviricota</taxon>
        <taxon>Caudoviricetes</taxon>
    </lineage>
</organism>
<dbReference type="EMBL" id="BK015932">
    <property type="protein sequence ID" value="DAF85907.1"/>
    <property type="molecule type" value="Genomic_DNA"/>
</dbReference>
<evidence type="ECO:0000313" key="1">
    <source>
        <dbReference type="EMBL" id="DAF85907.1"/>
    </source>
</evidence>
<proteinExistence type="predicted"/>
<accession>A0A8S5TUN7</accession>
<protein>
    <submittedName>
        <fullName evidence="1">Uncharacterized protein</fullName>
    </submittedName>
</protein>
<sequence length="35" mass="3884">MGTFRCIFGNSGNKGRERVQSLEKQAFGDSLFLCS</sequence>